<keyword evidence="3" id="KW-1185">Reference proteome</keyword>
<dbReference type="OrthoDB" id="8642at2"/>
<dbReference type="SUPFAM" id="SSF48452">
    <property type="entry name" value="TPR-like"/>
    <property type="match status" value="2"/>
</dbReference>
<dbReference type="HOGENOM" id="CLU_432064_0_0_0"/>
<accession>E8T487</accession>
<dbReference type="InterPro" id="IPR011990">
    <property type="entry name" value="TPR-like_helical_dom_sf"/>
</dbReference>
<dbReference type="InterPro" id="IPR019734">
    <property type="entry name" value="TPR_rpt"/>
</dbReference>
<evidence type="ECO:0000313" key="2">
    <source>
        <dbReference type="EMBL" id="ADU97416.1"/>
    </source>
</evidence>
<dbReference type="AlphaFoldDB" id="E8T487"/>
<dbReference type="Gene3D" id="1.25.40.10">
    <property type="entry name" value="Tetratricopeptide repeat domain"/>
    <property type="match status" value="2"/>
</dbReference>
<reference evidence="2" key="1">
    <citation type="submission" date="2011-01" db="EMBL/GenBank/DDBJ databases">
        <title>Complete sequence of chromosome of Thermovibrio ammonificans HB-1.</title>
        <authorList>
            <consortium name="US DOE Joint Genome Institute"/>
            <person name="Lucas S."/>
            <person name="Copeland A."/>
            <person name="Lapidus A."/>
            <person name="Cheng J.-F."/>
            <person name="Goodwin L."/>
            <person name="Pitluck S."/>
            <person name="Davenport K."/>
            <person name="Detter J.C."/>
            <person name="Han C."/>
            <person name="Tapia R."/>
            <person name="Land M."/>
            <person name="Hauser L."/>
            <person name="Kyrpides N."/>
            <person name="Ivanova N."/>
            <person name="Ovchinnikova G."/>
            <person name="Vetriani C."/>
            <person name="Woyke T."/>
        </authorList>
    </citation>
    <scope>NUCLEOTIDE SEQUENCE [LARGE SCALE GENOMIC DNA]</scope>
    <source>
        <strain evidence="2">HB-1</strain>
    </source>
</reference>
<sequence>MRKLFAALLVVLFLAVNSYATVKVDVEAKLFQKGLQQFKIGSYSTALEYFIRALKPGSKYYKKALFMLAKTYYAIGKKLGNKQYLWQALNYLELYFIAVGNHKLPWDYYYLRAQIYESLSFYEQALALYRVAFLAAKTEQQRIETTIGIVRTAVWVRRPDIVDEYYILISTAKLTPQQEREVEFVRGLVLFSQGKYREALPYFFRLYKLYESYLIDNPEYYFLVAEDIYRLGNLNLAEQLFQRIVSLTRDPEVIRKAYLRLGDIELRRKNLKLAFVYYYTVISDYPNSQEAIVARLKIIPLLKNPVVKYRAMLSKDPAFKDPVKYVAQVLVNYRTTYVGIYALADLGYLVFNLGSPETVFKRLTWEVSLVFPEEVKYEQREFLRYLWTPYLLKLPYKKGCQLYRSNPRFFQELFGKRVLLKFASDLKACNMRRLRVELFKYMVSRWHDDASLLMMAEALFEDRDFRGALKVLKKVKNKNSCDYRRLLLKLALFIPVKGIEPSKFVQECPIKGLESTSLAIYYLSKSGNIESAFQKFREAQKELVRKYKKELVVRAAVDRLMESALEREDYAVLYKVASALLKAGVNDCVVGSYYTIAAVRLGLLNEASKEVKAIKGCVDSLSTLAKAVYDDSLLEEELRDGAVLSGVKKP</sequence>
<organism evidence="2 3">
    <name type="scientific">Thermovibrio ammonificans (strain DSM 15698 / JCM 12110 / HB-1)</name>
    <dbReference type="NCBI Taxonomy" id="648996"/>
    <lineage>
        <taxon>Bacteria</taxon>
        <taxon>Pseudomonadati</taxon>
        <taxon>Aquificota</taxon>
        <taxon>Aquificia</taxon>
        <taxon>Desulfurobacteriales</taxon>
        <taxon>Desulfurobacteriaceae</taxon>
        <taxon>Thermovibrio</taxon>
    </lineage>
</organism>
<evidence type="ECO:0000313" key="3">
    <source>
        <dbReference type="Proteomes" id="UP000006362"/>
    </source>
</evidence>
<evidence type="ECO:0000256" key="1">
    <source>
        <dbReference type="SAM" id="SignalP"/>
    </source>
</evidence>
<name>E8T487_THEA1</name>
<dbReference type="KEGG" id="tam:Theam_1454"/>
<dbReference type="Pfam" id="PF13432">
    <property type="entry name" value="TPR_16"/>
    <property type="match status" value="1"/>
</dbReference>
<dbReference type="STRING" id="648996.Theam_1454"/>
<dbReference type="RefSeq" id="WP_013538202.1">
    <property type="nucleotide sequence ID" value="NC_014926.1"/>
</dbReference>
<feature type="chain" id="PRO_5003231194" evidence="1">
    <location>
        <begin position="21"/>
        <end position="650"/>
    </location>
</feature>
<feature type="signal peptide" evidence="1">
    <location>
        <begin position="1"/>
        <end position="20"/>
    </location>
</feature>
<keyword evidence="1" id="KW-0732">Signal</keyword>
<dbReference type="eggNOG" id="COG0457">
    <property type="taxonomic scope" value="Bacteria"/>
</dbReference>
<proteinExistence type="predicted"/>
<gene>
    <name evidence="2" type="ordered locus">Theam_1454</name>
</gene>
<dbReference type="SMART" id="SM00028">
    <property type="entry name" value="TPR"/>
    <property type="match status" value="5"/>
</dbReference>
<dbReference type="EMBL" id="CP002444">
    <property type="protein sequence ID" value="ADU97416.1"/>
    <property type="molecule type" value="Genomic_DNA"/>
</dbReference>
<dbReference type="Proteomes" id="UP000006362">
    <property type="component" value="Chromosome"/>
</dbReference>
<protein>
    <submittedName>
        <fullName evidence="2">Tetratricopeptide TPR_1 repeat-containing protein</fullName>
    </submittedName>
</protein>